<reference evidence="2" key="1">
    <citation type="journal article" date="2020" name="Ecol. Evol.">
        <title>Genome structure and content of the rice root-knot nematode (Meloidogyne graminicola).</title>
        <authorList>
            <person name="Phan N.T."/>
            <person name="Danchin E.G.J."/>
            <person name="Klopp C."/>
            <person name="Perfus-Barbeoch L."/>
            <person name="Kozlowski D.K."/>
            <person name="Koutsovoulos G.D."/>
            <person name="Lopez-Roques C."/>
            <person name="Bouchez O."/>
            <person name="Zahm M."/>
            <person name="Besnard G."/>
            <person name="Bellafiore S."/>
        </authorList>
    </citation>
    <scope>NUCLEOTIDE SEQUENCE</scope>
    <source>
        <strain evidence="2">VN-18</strain>
    </source>
</reference>
<dbReference type="Proteomes" id="UP000605970">
    <property type="component" value="Unassembled WGS sequence"/>
</dbReference>
<dbReference type="AlphaFoldDB" id="A0A8S9ZEA3"/>
<evidence type="ECO:0000256" key="1">
    <source>
        <dbReference type="SAM" id="Phobius"/>
    </source>
</evidence>
<dbReference type="OrthoDB" id="5894835at2759"/>
<protein>
    <submittedName>
        <fullName evidence="2">Uncharacterized protein</fullName>
    </submittedName>
</protein>
<keyword evidence="1" id="KW-0472">Membrane</keyword>
<dbReference type="EMBL" id="JABEBT010000130">
    <property type="protein sequence ID" value="KAF7630782.1"/>
    <property type="molecule type" value="Genomic_DNA"/>
</dbReference>
<keyword evidence="1" id="KW-0812">Transmembrane</keyword>
<accession>A0A8S9ZEA3</accession>
<organism evidence="2 3">
    <name type="scientific">Meloidogyne graminicola</name>
    <dbReference type="NCBI Taxonomy" id="189291"/>
    <lineage>
        <taxon>Eukaryota</taxon>
        <taxon>Metazoa</taxon>
        <taxon>Ecdysozoa</taxon>
        <taxon>Nematoda</taxon>
        <taxon>Chromadorea</taxon>
        <taxon>Rhabditida</taxon>
        <taxon>Tylenchina</taxon>
        <taxon>Tylenchomorpha</taxon>
        <taxon>Tylenchoidea</taxon>
        <taxon>Meloidogynidae</taxon>
        <taxon>Meloidogyninae</taxon>
        <taxon>Meloidogyne</taxon>
    </lineage>
</organism>
<proteinExistence type="predicted"/>
<sequence length="149" mass="17621">MSNPLYSHNIVRRILLITLISFLYTCLRTYQEYQKLIATRDETTAISVFSEKEAEIIRLQQIIKEEVRAMQSAERIRSERKRKLTIKFIVRFQLISSLMGMLNKQKSLPEVKPTQTVPETQKATFRLNFNFHACSTFNFFPLIIFVHFV</sequence>
<evidence type="ECO:0000313" key="2">
    <source>
        <dbReference type="EMBL" id="KAF7630782.1"/>
    </source>
</evidence>
<keyword evidence="3" id="KW-1185">Reference proteome</keyword>
<evidence type="ECO:0000313" key="3">
    <source>
        <dbReference type="Proteomes" id="UP000605970"/>
    </source>
</evidence>
<keyword evidence="1" id="KW-1133">Transmembrane helix</keyword>
<name>A0A8S9ZEA3_9BILA</name>
<feature type="transmembrane region" description="Helical" evidence="1">
    <location>
        <begin position="129"/>
        <end position="148"/>
    </location>
</feature>
<comment type="caution">
    <text evidence="2">The sequence shown here is derived from an EMBL/GenBank/DDBJ whole genome shotgun (WGS) entry which is preliminary data.</text>
</comment>
<gene>
    <name evidence="2" type="ORF">Mgra_00008940</name>
</gene>
<feature type="transmembrane region" description="Helical" evidence="1">
    <location>
        <begin position="6"/>
        <end position="27"/>
    </location>
</feature>